<dbReference type="SUPFAM" id="SSF117281">
    <property type="entry name" value="Kelch motif"/>
    <property type="match status" value="1"/>
</dbReference>
<dbReference type="GO" id="GO:0008175">
    <property type="term" value="F:tRNA methyltransferase activity"/>
    <property type="evidence" value="ECO:0007669"/>
    <property type="project" value="TreeGrafter"/>
</dbReference>
<evidence type="ECO:0000256" key="1">
    <source>
        <dbReference type="ARBA" id="ARBA00001806"/>
    </source>
</evidence>
<dbReference type="Gene3D" id="2.120.10.80">
    <property type="entry name" value="Kelch-type beta propeller"/>
    <property type="match status" value="1"/>
</dbReference>
<dbReference type="GO" id="GO:0031591">
    <property type="term" value="P:wybutosine biosynthetic process"/>
    <property type="evidence" value="ECO:0007669"/>
    <property type="project" value="TreeGrafter"/>
</dbReference>
<reference evidence="15" key="3">
    <citation type="submission" date="2015-06" db="UniProtKB">
        <authorList>
            <consortium name="EnsemblMetazoa"/>
        </authorList>
    </citation>
    <scope>IDENTIFICATION</scope>
</reference>
<dbReference type="PANTHER" id="PTHR46529">
    <property type="entry name" value="TRNA WYBUTOSINE-SYNTHESIZING PROTEIN 4"/>
    <property type="match status" value="1"/>
</dbReference>
<evidence type="ECO:0000256" key="12">
    <source>
        <dbReference type="ARBA" id="ARBA00030847"/>
    </source>
</evidence>
<evidence type="ECO:0000256" key="5">
    <source>
        <dbReference type="ARBA" id="ARBA00012779"/>
    </source>
</evidence>
<dbReference type="InterPro" id="IPR007213">
    <property type="entry name" value="Ppm1/Ppm2/Tcmp"/>
</dbReference>
<evidence type="ECO:0000256" key="4">
    <source>
        <dbReference type="ARBA" id="ARBA00012155"/>
    </source>
</evidence>
<dbReference type="Pfam" id="PF04072">
    <property type="entry name" value="LCM"/>
    <property type="match status" value="1"/>
</dbReference>
<evidence type="ECO:0000256" key="10">
    <source>
        <dbReference type="ARBA" id="ARBA00022694"/>
    </source>
</evidence>
<comment type="catalytic activity">
    <reaction evidence="13">
        <text>7-[(3S)-(3-amino-3-methoxycarbonyl)propyl]wyosine(37) in tRNA(Phe) + S-adenosyl-L-methionine + CO2 = wybutosine(37) in tRNA(Phe) + S-adenosyl-L-homocysteine + 2 H(+)</text>
        <dbReference type="Rhea" id="RHEA:37119"/>
        <dbReference type="Rhea" id="RHEA-COMP:11844"/>
        <dbReference type="Rhea" id="RHEA-COMP:11847"/>
        <dbReference type="ChEBI" id="CHEBI:15378"/>
        <dbReference type="ChEBI" id="CHEBI:16526"/>
        <dbReference type="ChEBI" id="CHEBI:57856"/>
        <dbReference type="ChEBI" id="CHEBI:59789"/>
        <dbReference type="ChEBI" id="CHEBI:73544"/>
        <dbReference type="ChEBI" id="CHEBI:74275"/>
        <dbReference type="EC" id="2.3.1.231"/>
    </reaction>
</comment>
<dbReference type="Pfam" id="PF24681">
    <property type="entry name" value="Kelch_KLHDC2_KLHL20_DRC7"/>
    <property type="match status" value="1"/>
</dbReference>
<keyword evidence="9" id="KW-0949">S-adenosyl-L-methionine</keyword>
<dbReference type="Gene3D" id="3.40.50.150">
    <property type="entry name" value="Vaccinia Virus protein VP39"/>
    <property type="match status" value="1"/>
</dbReference>
<protein>
    <recommendedName>
        <fullName evidence="6">tRNA wybutosine-synthesizing protein 4</fullName>
        <ecNumber evidence="5">2.1.1.290</ecNumber>
        <ecNumber evidence="4">2.3.1.231</ecNumber>
    </recommendedName>
    <alternativeName>
        <fullName evidence="12">tRNA(Phe) (7-(3-amino-3-(methoxycarbonyl)propyl)wyosine(37)-N)-methoxycarbonyltransferase</fullName>
    </alternativeName>
    <alternativeName>
        <fullName evidence="11">tRNA(Phe) (7-(3-amino-3-carboxypropyl)wyosine(37)-O)-methyltransferase</fullName>
    </alternativeName>
</protein>
<keyword evidence="16" id="KW-1185">Reference proteome</keyword>
<dbReference type="AlphaFoldDB" id="R7URS4"/>
<evidence type="ECO:0000313" key="14">
    <source>
        <dbReference type="EMBL" id="ELU06607.1"/>
    </source>
</evidence>
<organism evidence="14">
    <name type="scientific">Capitella teleta</name>
    <name type="common">Polychaete worm</name>
    <dbReference type="NCBI Taxonomy" id="283909"/>
    <lineage>
        <taxon>Eukaryota</taxon>
        <taxon>Metazoa</taxon>
        <taxon>Spiralia</taxon>
        <taxon>Lophotrochozoa</taxon>
        <taxon>Annelida</taxon>
        <taxon>Polychaeta</taxon>
        <taxon>Sedentaria</taxon>
        <taxon>Scolecida</taxon>
        <taxon>Capitellidae</taxon>
        <taxon>Capitella</taxon>
    </lineage>
</organism>
<dbReference type="Proteomes" id="UP000014760">
    <property type="component" value="Unassembled WGS sequence"/>
</dbReference>
<dbReference type="UniPathway" id="UPA00375"/>
<comment type="pathway">
    <text evidence="2">tRNA modification; wybutosine-tRNA(Phe) biosynthesis.</text>
</comment>
<comment type="similarity">
    <text evidence="3">Belongs to the methyltransferase superfamily. LCMT family.</text>
</comment>
<keyword evidence="7" id="KW-0489">Methyltransferase</keyword>
<evidence type="ECO:0000256" key="7">
    <source>
        <dbReference type="ARBA" id="ARBA00022603"/>
    </source>
</evidence>
<evidence type="ECO:0000256" key="9">
    <source>
        <dbReference type="ARBA" id="ARBA00022691"/>
    </source>
</evidence>
<comment type="catalytic activity">
    <reaction evidence="1">
        <text>7-[(3S)-3-amino-3-carboxypropyl]wyosine(37) in tRNA(Phe) + S-adenosyl-L-methionine = 7-[(3S)-(3-amino-3-methoxycarbonyl)propyl]wyosine(37) in tRNA(Phe) + S-adenosyl-L-homocysteine</text>
        <dbReference type="Rhea" id="RHEA:36903"/>
        <dbReference type="Rhea" id="RHEA-COMP:10379"/>
        <dbReference type="Rhea" id="RHEA-COMP:11844"/>
        <dbReference type="ChEBI" id="CHEBI:57856"/>
        <dbReference type="ChEBI" id="CHEBI:59789"/>
        <dbReference type="ChEBI" id="CHEBI:73543"/>
        <dbReference type="ChEBI" id="CHEBI:74275"/>
        <dbReference type="EC" id="2.1.1.290"/>
    </reaction>
</comment>
<dbReference type="EC" id="2.3.1.231" evidence="4"/>
<proteinExistence type="inferred from homology"/>
<gene>
    <name evidence="14" type="ORF">CAPTEDRAFT_220116</name>
</gene>
<reference evidence="16" key="1">
    <citation type="submission" date="2012-12" db="EMBL/GenBank/DDBJ databases">
        <authorList>
            <person name="Hellsten U."/>
            <person name="Grimwood J."/>
            <person name="Chapman J.A."/>
            <person name="Shapiro H."/>
            <person name="Aerts A."/>
            <person name="Otillar R.P."/>
            <person name="Terry A.Y."/>
            <person name="Boore J.L."/>
            <person name="Simakov O."/>
            <person name="Marletaz F."/>
            <person name="Cho S.-J."/>
            <person name="Edsinger-Gonzales E."/>
            <person name="Havlak P."/>
            <person name="Kuo D.-H."/>
            <person name="Larsson T."/>
            <person name="Lv J."/>
            <person name="Arendt D."/>
            <person name="Savage R."/>
            <person name="Osoegawa K."/>
            <person name="de Jong P."/>
            <person name="Lindberg D.R."/>
            <person name="Seaver E.C."/>
            <person name="Weisblat D.A."/>
            <person name="Putnam N.H."/>
            <person name="Grigoriev I.V."/>
            <person name="Rokhsar D.S."/>
        </authorList>
    </citation>
    <scope>NUCLEOTIDE SEQUENCE</scope>
    <source>
        <strain evidence="16">I ESC-2004</strain>
    </source>
</reference>
<dbReference type="EC" id="2.1.1.290" evidence="5"/>
<reference evidence="14 16" key="2">
    <citation type="journal article" date="2013" name="Nature">
        <title>Insights into bilaterian evolution from three spiralian genomes.</title>
        <authorList>
            <person name="Simakov O."/>
            <person name="Marletaz F."/>
            <person name="Cho S.J."/>
            <person name="Edsinger-Gonzales E."/>
            <person name="Havlak P."/>
            <person name="Hellsten U."/>
            <person name="Kuo D.H."/>
            <person name="Larsson T."/>
            <person name="Lv J."/>
            <person name="Arendt D."/>
            <person name="Savage R."/>
            <person name="Osoegawa K."/>
            <person name="de Jong P."/>
            <person name="Grimwood J."/>
            <person name="Chapman J.A."/>
            <person name="Shapiro H."/>
            <person name="Aerts A."/>
            <person name="Otillar R.P."/>
            <person name="Terry A.Y."/>
            <person name="Boore J.L."/>
            <person name="Grigoriev I.V."/>
            <person name="Lindberg D.R."/>
            <person name="Seaver E.C."/>
            <person name="Weisblat D.A."/>
            <person name="Putnam N.H."/>
            <person name="Rokhsar D.S."/>
        </authorList>
    </citation>
    <scope>NUCLEOTIDE SEQUENCE</scope>
    <source>
        <strain evidence="14 16">I ESC-2004</strain>
    </source>
</reference>
<dbReference type="InterPro" id="IPR015915">
    <property type="entry name" value="Kelch-typ_b-propeller"/>
</dbReference>
<evidence type="ECO:0000256" key="13">
    <source>
        <dbReference type="ARBA" id="ARBA00049250"/>
    </source>
</evidence>
<dbReference type="HOGENOM" id="CLU_002761_2_0_1"/>
<dbReference type="STRING" id="283909.R7URS4"/>
<dbReference type="SUPFAM" id="SSF53335">
    <property type="entry name" value="S-adenosyl-L-methionine-dependent methyltransferases"/>
    <property type="match status" value="1"/>
</dbReference>
<dbReference type="EMBL" id="KB300511">
    <property type="protein sequence ID" value="ELU06607.1"/>
    <property type="molecule type" value="Genomic_DNA"/>
</dbReference>
<dbReference type="EMBL" id="AMQN01001175">
    <property type="status" value="NOT_ANNOTATED_CDS"/>
    <property type="molecule type" value="Genomic_DNA"/>
</dbReference>
<evidence type="ECO:0000256" key="11">
    <source>
        <dbReference type="ARBA" id="ARBA00029750"/>
    </source>
</evidence>
<keyword evidence="10" id="KW-0819">tRNA processing</keyword>
<dbReference type="OMA" id="FCILEQF"/>
<dbReference type="EnsemblMetazoa" id="CapteT220116">
    <property type="protein sequence ID" value="CapteP220116"/>
    <property type="gene ID" value="CapteG220116"/>
</dbReference>
<evidence type="ECO:0000256" key="2">
    <source>
        <dbReference type="ARBA" id="ARBA00004797"/>
    </source>
</evidence>
<evidence type="ECO:0000313" key="16">
    <source>
        <dbReference type="Proteomes" id="UP000014760"/>
    </source>
</evidence>
<sequence length="670" mass="74515">MKTVISFSVCEMQLCRNRPNTNYSVMMVQGTNDNSIVSKCSSAAKAYFSDEFLQHFVGKKNRRSPLIHWGYYIRAKAVDHMINSFLAAFPGRKQILSLGAGFDSMYFRLKASGKLESVHYYEIDFKDVLLRKCALIGQNSTLLDLTQANTCSFDASSNINHVCSGYTMIAADLTQLPQLSSVVETAGIDPSIPTFILSEVVLTYIRPKQSSGVIQWAAKIFPQAMFVTYEQMNPSDSFGLFMCQHFKNVGSPLRSIETFPLFKDQIHRYESLGWDSVSACDMNCFYFSVLSEEDQVHLRSLEPFDEFEEWHLTCAHYFLLNACNGQCSNLKSIPPSNPLAAIEEVESSVGKFALTLKVFSSDQEFQQCYGHTSSLVTINGNQCIASIGGFGGLTSNHSRISSIECIDVKSEVSVLVQTKSKMTERLYHSATVVDTDTILVLWGRKSPMQACQSCFQVKFTASESCEINEFETGSMPSARWRHSATYVKRHGIPHIVVFGGRDSNDVLGDCHILNLETQQWNEVPSPHAPRHSHSADLWNNQVIIACGLDLDMKPIGSLLALDVMSLQWRMIGTQNLIPRYSHVSAISQDTLFLVGGISLTPYLPHISAVNLTSGITVHYNMEIPKGIWMLHNQSCIVLAEHRLVLTGGGGNCFSFGTHLNASPCSLQLPL</sequence>
<dbReference type="PANTHER" id="PTHR46529:SF1">
    <property type="entry name" value="TRNA WYBUTOSINE-SYNTHESIZING PROTEIN 4"/>
    <property type="match status" value="1"/>
</dbReference>
<name>R7URS4_CAPTE</name>
<dbReference type="OrthoDB" id="203237at2759"/>
<accession>R7URS4</accession>
<evidence type="ECO:0000256" key="8">
    <source>
        <dbReference type="ARBA" id="ARBA00022679"/>
    </source>
</evidence>
<dbReference type="GO" id="GO:0030488">
    <property type="term" value="P:tRNA methylation"/>
    <property type="evidence" value="ECO:0007669"/>
    <property type="project" value="TreeGrafter"/>
</dbReference>
<evidence type="ECO:0000313" key="15">
    <source>
        <dbReference type="EnsemblMetazoa" id="CapteP220116"/>
    </source>
</evidence>
<evidence type="ECO:0000256" key="6">
    <source>
        <dbReference type="ARBA" id="ARBA00018045"/>
    </source>
</evidence>
<evidence type="ECO:0000256" key="3">
    <source>
        <dbReference type="ARBA" id="ARBA00010703"/>
    </source>
</evidence>
<dbReference type="InterPro" id="IPR029063">
    <property type="entry name" value="SAM-dependent_MTases_sf"/>
</dbReference>
<keyword evidence="8" id="KW-0808">Transferase</keyword>